<dbReference type="RefSeq" id="WP_343982785.1">
    <property type="nucleotide sequence ID" value="NZ_BAAAHK010000022.1"/>
</dbReference>
<evidence type="ECO:0008006" key="4">
    <source>
        <dbReference type="Google" id="ProtNLM"/>
    </source>
</evidence>
<comment type="caution">
    <text evidence="2">The sequence shown here is derived from an EMBL/GenBank/DDBJ whole genome shotgun (WGS) entry which is preliminary data.</text>
</comment>
<organism evidence="2 3">
    <name type="scientific">Kribbella koreensis</name>
    <dbReference type="NCBI Taxonomy" id="57909"/>
    <lineage>
        <taxon>Bacteria</taxon>
        <taxon>Bacillati</taxon>
        <taxon>Actinomycetota</taxon>
        <taxon>Actinomycetes</taxon>
        <taxon>Propionibacteriales</taxon>
        <taxon>Kribbellaceae</taxon>
        <taxon>Kribbella</taxon>
    </lineage>
</organism>
<protein>
    <recommendedName>
        <fullName evidence="4">SH3 domain-containing protein</fullName>
    </recommendedName>
</protein>
<gene>
    <name evidence="2" type="ORF">GCM10009554_77960</name>
</gene>
<keyword evidence="3" id="KW-1185">Reference proteome</keyword>
<accession>A0ABN1RQB8</accession>
<sequence length="130" mass="13662">MTLSRFARRIAAAGTGLLLAGTTFVTVGAPTASAAGHGAGFYGVWADGVAVRGVTGEQCSLYPGPFNCPNVIDTVNSWSVVKIFCQNSAGTVVGGNPYWVWVETPNNIRGYMSSYYIENATNSIDGLEEC</sequence>
<name>A0ABN1RQB8_9ACTN</name>
<evidence type="ECO:0000313" key="3">
    <source>
        <dbReference type="Proteomes" id="UP001500542"/>
    </source>
</evidence>
<reference evidence="2 3" key="1">
    <citation type="journal article" date="2019" name="Int. J. Syst. Evol. Microbiol.">
        <title>The Global Catalogue of Microorganisms (GCM) 10K type strain sequencing project: providing services to taxonomists for standard genome sequencing and annotation.</title>
        <authorList>
            <consortium name="The Broad Institute Genomics Platform"/>
            <consortium name="The Broad Institute Genome Sequencing Center for Infectious Disease"/>
            <person name="Wu L."/>
            <person name="Ma J."/>
        </authorList>
    </citation>
    <scope>NUCLEOTIDE SEQUENCE [LARGE SCALE GENOMIC DNA]</scope>
    <source>
        <strain evidence="2 3">JCM 10977</strain>
    </source>
</reference>
<dbReference type="Proteomes" id="UP001500542">
    <property type="component" value="Unassembled WGS sequence"/>
</dbReference>
<feature type="chain" id="PRO_5045706668" description="SH3 domain-containing protein" evidence="1">
    <location>
        <begin position="35"/>
        <end position="130"/>
    </location>
</feature>
<proteinExistence type="predicted"/>
<evidence type="ECO:0000256" key="1">
    <source>
        <dbReference type="SAM" id="SignalP"/>
    </source>
</evidence>
<dbReference type="EMBL" id="BAAAHK010000022">
    <property type="protein sequence ID" value="GAA0961462.1"/>
    <property type="molecule type" value="Genomic_DNA"/>
</dbReference>
<evidence type="ECO:0000313" key="2">
    <source>
        <dbReference type="EMBL" id="GAA0961462.1"/>
    </source>
</evidence>
<feature type="signal peptide" evidence="1">
    <location>
        <begin position="1"/>
        <end position="34"/>
    </location>
</feature>
<keyword evidence="1" id="KW-0732">Signal</keyword>